<evidence type="ECO:0000256" key="2">
    <source>
        <dbReference type="SAM" id="SignalP"/>
    </source>
</evidence>
<feature type="chain" id="PRO_5040375475" description="Secreted protein" evidence="2">
    <location>
        <begin position="19"/>
        <end position="83"/>
    </location>
</feature>
<evidence type="ECO:0000313" key="3">
    <source>
        <dbReference type="EMBL" id="KAG1821534.1"/>
    </source>
</evidence>
<dbReference type="Proteomes" id="UP000807769">
    <property type="component" value="Unassembled WGS sequence"/>
</dbReference>
<feature type="signal peptide" evidence="2">
    <location>
        <begin position="1"/>
        <end position="18"/>
    </location>
</feature>
<evidence type="ECO:0008006" key="5">
    <source>
        <dbReference type="Google" id="ProtNLM"/>
    </source>
</evidence>
<dbReference type="GeneID" id="64628796"/>
<proteinExistence type="predicted"/>
<protein>
    <recommendedName>
        <fullName evidence="5">Secreted protein</fullName>
    </recommendedName>
</protein>
<comment type="caution">
    <text evidence="3">The sequence shown here is derived from an EMBL/GenBank/DDBJ whole genome shotgun (WGS) entry which is preliminary data.</text>
</comment>
<dbReference type="RefSeq" id="XP_041196274.1">
    <property type="nucleotide sequence ID" value="XM_041334779.1"/>
</dbReference>
<dbReference type="AlphaFoldDB" id="A0A9P7EHC2"/>
<reference evidence="3" key="1">
    <citation type="journal article" date="2020" name="New Phytol.">
        <title>Comparative genomics reveals dynamic genome evolution in host specialist ectomycorrhizal fungi.</title>
        <authorList>
            <person name="Lofgren L.A."/>
            <person name="Nguyen N.H."/>
            <person name="Vilgalys R."/>
            <person name="Ruytinx J."/>
            <person name="Liao H.L."/>
            <person name="Branco S."/>
            <person name="Kuo A."/>
            <person name="LaButti K."/>
            <person name="Lipzen A."/>
            <person name="Andreopoulos W."/>
            <person name="Pangilinan J."/>
            <person name="Riley R."/>
            <person name="Hundley H."/>
            <person name="Na H."/>
            <person name="Barry K."/>
            <person name="Grigoriev I.V."/>
            <person name="Stajich J.E."/>
            <person name="Kennedy P.G."/>
        </authorList>
    </citation>
    <scope>NUCLEOTIDE SEQUENCE</scope>
    <source>
        <strain evidence="3">MN1</strain>
    </source>
</reference>
<evidence type="ECO:0000313" key="4">
    <source>
        <dbReference type="Proteomes" id="UP000807769"/>
    </source>
</evidence>
<keyword evidence="2" id="KW-0732">Signal</keyword>
<accession>A0A9P7EHC2</accession>
<keyword evidence="4" id="KW-1185">Reference proteome</keyword>
<feature type="region of interest" description="Disordered" evidence="1">
    <location>
        <begin position="62"/>
        <end position="83"/>
    </location>
</feature>
<sequence length="83" mass="9793">MISLFSLFFTCLVKLVIGENAVYIVRFVHSSPVLLRYLFRHSFQKHGDLYQMVMPLKPADRRSEHKYPFNGSIPRSTSFQDQR</sequence>
<feature type="compositionally biased region" description="Polar residues" evidence="1">
    <location>
        <begin position="73"/>
        <end position="83"/>
    </location>
</feature>
<name>A0A9P7EHC2_9AGAM</name>
<organism evidence="3 4">
    <name type="scientific">Suillus subaureus</name>
    <dbReference type="NCBI Taxonomy" id="48587"/>
    <lineage>
        <taxon>Eukaryota</taxon>
        <taxon>Fungi</taxon>
        <taxon>Dikarya</taxon>
        <taxon>Basidiomycota</taxon>
        <taxon>Agaricomycotina</taxon>
        <taxon>Agaricomycetes</taxon>
        <taxon>Agaricomycetidae</taxon>
        <taxon>Boletales</taxon>
        <taxon>Suillineae</taxon>
        <taxon>Suillaceae</taxon>
        <taxon>Suillus</taxon>
    </lineage>
</organism>
<evidence type="ECO:0000256" key="1">
    <source>
        <dbReference type="SAM" id="MobiDB-lite"/>
    </source>
</evidence>
<gene>
    <name evidence="3" type="ORF">BJ212DRAFT_1331884</name>
</gene>
<dbReference type="EMBL" id="JABBWG010000006">
    <property type="protein sequence ID" value="KAG1821534.1"/>
    <property type="molecule type" value="Genomic_DNA"/>
</dbReference>